<evidence type="ECO:0000256" key="2">
    <source>
        <dbReference type="ARBA" id="ARBA00022475"/>
    </source>
</evidence>
<dbReference type="RefSeq" id="WP_101112333.1">
    <property type="nucleotide sequence ID" value="NZ_AP025144.1"/>
</dbReference>
<keyword evidence="2 9" id="KW-1003">Cell membrane</keyword>
<feature type="active site" evidence="9">
    <location>
        <position position="147"/>
    </location>
</feature>
<dbReference type="AlphaFoldDB" id="A0AAV5NP52"/>
<dbReference type="GO" id="GO:0005886">
    <property type="term" value="C:plasma membrane"/>
    <property type="evidence" value="ECO:0007669"/>
    <property type="project" value="UniProtKB-SubCell"/>
</dbReference>
<evidence type="ECO:0000256" key="3">
    <source>
        <dbReference type="ARBA" id="ARBA00022670"/>
    </source>
</evidence>
<protein>
    <recommendedName>
        <fullName evidence="9">Lipoprotein signal peptidase</fullName>
        <ecNumber evidence="9">3.4.23.36</ecNumber>
    </recommendedName>
    <alternativeName>
        <fullName evidence="9">Prolipoprotein signal peptidase</fullName>
    </alternativeName>
    <alternativeName>
        <fullName evidence="9">Signal peptidase II</fullName>
        <shortName evidence="9">SPase II</shortName>
    </alternativeName>
</protein>
<evidence type="ECO:0000256" key="6">
    <source>
        <dbReference type="ARBA" id="ARBA00022801"/>
    </source>
</evidence>
<reference evidence="12" key="1">
    <citation type="journal article" date="2019" name="Int. J. Syst. Evol. Microbiol.">
        <title>The Global Catalogue of Microorganisms (GCM) 10K type strain sequencing project: providing services to taxonomists for standard genome sequencing and annotation.</title>
        <authorList>
            <consortium name="The Broad Institute Genomics Platform"/>
            <consortium name="The Broad Institute Genome Sequencing Center for Infectious Disease"/>
            <person name="Wu L."/>
            <person name="Ma J."/>
        </authorList>
    </citation>
    <scope>NUCLEOTIDE SEQUENCE [LARGE SCALE GENOMIC DNA]</scope>
    <source>
        <strain evidence="12">NBRC 15640</strain>
    </source>
</reference>
<dbReference type="EMBL" id="BSNX01000015">
    <property type="protein sequence ID" value="GLQ72415.1"/>
    <property type="molecule type" value="Genomic_DNA"/>
</dbReference>
<comment type="catalytic activity">
    <reaction evidence="9">
        <text>Release of signal peptides from bacterial membrane prolipoproteins. Hydrolyzes -Xaa-Yaa-Zaa-|-(S,diacylglyceryl)Cys-, in which Xaa is hydrophobic (preferably Leu), and Yaa (Ala or Ser) and Zaa (Gly or Ala) have small, neutral side chains.</text>
        <dbReference type="EC" id="3.4.23.36"/>
    </reaction>
</comment>
<gene>
    <name evidence="9 11" type="primary">lspA</name>
    <name evidence="11" type="ORF">GCM10007932_17750</name>
</gene>
<dbReference type="GO" id="GO:0004190">
    <property type="term" value="F:aspartic-type endopeptidase activity"/>
    <property type="evidence" value="ECO:0007669"/>
    <property type="project" value="UniProtKB-UniRule"/>
</dbReference>
<evidence type="ECO:0000313" key="11">
    <source>
        <dbReference type="EMBL" id="GLQ72415.1"/>
    </source>
</evidence>
<keyword evidence="3 9" id="KW-0645">Protease</keyword>
<dbReference type="HAMAP" id="MF_00161">
    <property type="entry name" value="LspA"/>
    <property type="match status" value="1"/>
</dbReference>
<dbReference type="NCBIfam" id="TIGR00077">
    <property type="entry name" value="lspA"/>
    <property type="match status" value="1"/>
</dbReference>
<keyword evidence="6 9" id="KW-0378">Hydrolase</keyword>
<keyword evidence="11" id="KW-0449">Lipoprotein</keyword>
<proteinExistence type="inferred from homology"/>
<evidence type="ECO:0000256" key="7">
    <source>
        <dbReference type="ARBA" id="ARBA00022989"/>
    </source>
</evidence>
<evidence type="ECO:0000256" key="1">
    <source>
        <dbReference type="ARBA" id="ARBA00006139"/>
    </source>
</evidence>
<dbReference type="PANTHER" id="PTHR33695:SF1">
    <property type="entry name" value="LIPOPROTEIN SIGNAL PEPTIDASE"/>
    <property type="match status" value="1"/>
</dbReference>
<evidence type="ECO:0000256" key="5">
    <source>
        <dbReference type="ARBA" id="ARBA00022750"/>
    </source>
</evidence>
<comment type="function">
    <text evidence="9">This protein specifically catalyzes the removal of signal peptides from prolipoproteins.</text>
</comment>
<keyword evidence="7 9" id="KW-1133">Transmembrane helix</keyword>
<keyword evidence="12" id="KW-1185">Reference proteome</keyword>
<feature type="active site" evidence="9">
    <location>
        <position position="129"/>
    </location>
</feature>
<dbReference type="Proteomes" id="UP001156690">
    <property type="component" value="Unassembled WGS sequence"/>
</dbReference>
<name>A0AAV5NP52_9VIBR</name>
<dbReference type="PRINTS" id="PR00781">
    <property type="entry name" value="LIPOSIGPTASE"/>
</dbReference>
<feature type="transmembrane region" description="Helical" evidence="9">
    <location>
        <begin position="15"/>
        <end position="33"/>
    </location>
</feature>
<feature type="transmembrane region" description="Helical" evidence="9">
    <location>
        <begin position="45"/>
        <end position="66"/>
    </location>
</feature>
<comment type="caution">
    <text evidence="11">The sequence shown here is derived from an EMBL/GenBank/DDBJ whole genome shotgun (WGS) entry which is preliminary data.</text>
</comment>
<keyword evidence="5 9" id="KW-0064">Aspartyl protease</keyword>
<comment type="similarity">
    <text evidence="1 9 10">Belongs to the peptidase A8 family.</text>
</comment>
<dbReference type="Pfam" id="PF01252">
    <property type="entry name" value="Peptidase_A8"/>
    <property type="match status" value="1"/>
</dbReference>
<comment type="subcellular location">
    <subcellularLocation>
        <location evidence="9">Cell membrane</location>
        <topology evidence="9">Multi-pass membrane protein</topology>
    </subcellularLocation>
</comment>
<evidence type="ECO:0000313" key="12">
    <source>
        <dbReference type="Proteomes" id="UP001156690"/>
    </source>
</evidence>
<evidence type="ECO:0000256" key="4">
    <source>
        <dbReference type="ARBA" id="ARBA00022692"/>
    </source>
</evidence>
<evidence type="ECO:0000256" key="9">
    <source>
        <dbReference type="HAMAP-Rule" id="MF_00161"/>
    </source>
</evidence>
<evidence type="ECO:0000256" key="10">
    <source>
        <dbReference type="RuleBase" id="RU004181"/>
    </source>
</evidence>
<dbReference type="PANTHER" id="PTHR33695">
    <property type="entry name" value="LIPOPROTEIN SIGNAL PEPTIDASE"/>
    <property type="match status" value="1"/>
</dbReference>
<organism evidence="11 12">
    <name type="scientific">Vibrio penaeicida</name>
    <dbReference type="NCBI Taxonomy" id="104609"/>
    <lineage>
        <taxon>Bacteria</taxon>
        <taxon>Pseudomonadati</taxon>
        <taxon>Pseudomonadota</taxon>
        <taxon>Gammaproteobacteria</taxon>
        <taxon>Vibrionales</taxon>
        <taxon>Vibrionaceae</taxon>
        <taxon>Vibrio</taxon>
    </lineage>
</organism>
<sequence length="171" mass="19510">MSDNALSMKQSGVRWLWLAVLIFIADIGIKFIVMDNMGYGWTNRIEITSFFNLLYVHNYGAAFSFLSDQSGWQRWLFFSIALVVCGVLIRWMRALPASDKWLNISYAMVIGGAAANNFYDRLVHGYVVDYLDFYWGSYHWPAFNLADAAIVLGAALILLDGFRKKPEESPQ</sequence>
<feature type="transmembrane region" description="Helical" evidence="9">
    <location>
        <begin position="72"/>
        <end position="89"/>
    </location>
</feature>
<dbReference type="GO" id="GO:0006508">
    <property type="term" value="P:proteolysis"/>
    <property type="evidence" value="ECO:0007669"/>
    <property type="project" value="UniProtKB-KW"/>
</dbReference>
<comment type="pathway">
    <text evidence="9">Protein modification; lipoprotein biosynthesis (signal peptide cleavage).</text>
</comment>
<dbReference type="EC" id="3.4.23.36" evidence="9"/>
<feature type="transmembrane region" description="Helical" evidence="9">
    <location>
        <begin position="139"/>
        <end position="159"/>
    </location>
</feature>
<accession>A0AAV5NP52</accession>
<feature type="transmembrane region" description="Helical" evidence="9">
    <location>
        <begin position="101"/>
        <end position="119"/>
    </location>
</feature>
<keyword evidence="8 9" id="KW-0472">Membrane</keyword>
<dbReference type="InterPro" id="IPR001872">
    <property type="entry name" value="Peptidase_A8"/>
</dbReference>
<keyword evidence="4 9" id="KW-0812">Transmembrane</keyword>
<evidence type="ECO:0000256" key="8">
    <source>
        <dbReference type="ARBA" id="ARBA00023136"/>
    </source>
</evidence>